<name>A0A8J2VEV9_9BACL</name>
<organism evidence="6 7">
    <name type="scientific">Pullulanibacillus camelliae</name>
    <dbReference type="NCBI Taxonomy" id="1707096"/>
    <lineage>
        <taxon>Bacteria</taxon>
        <taxon>Bacillati</taxon>
        <taxon>Bacillota</taxon>
        <taxon>Bacilli</taxon>
        <taxon>Bacillales</taxon>
        <taxon>Sporolactobacillaceae</taxon>
        <taxon>Pullulanibacillus</taxon>
    </lineage>
</organism>
<dbReference type="InterPro" id="IPR018484">
    <property type="entry name" value="FGGY_N"/>
</dbReference>
<dbReference type="InterPro" id="IPR043129">
    <property type="entry name" value="ATPase_NBD"/>
</dbReference>
<dbReference type="GO" id="GO:0005975">
    <property type="term" value="P:carbohydrate metabolic process"/>
    <property type="evidence" value="ECO:0007669"/>
    <property type="project" value="InterPro"/>
</dbReference>
<dbReference type="PIRSF" id="PIRSF000538">
    <property type="entry name" value="GlpK"/>
    <property type="match status" value="1"/>
</dbReference>
<reference evidence="6" key="1">
    <citation type="journal article" date="2014" name="Int. J. Syst. Evol. Microbiol.">
        <title>Complete genome sequence of Corynebacterium casei LMG S-19264T (=DSM 44701T), isolated from a smear-ripened cheese.</title>
        <authorList>
            <consortium name="US DOE Joint Genome Institute (JGI-PGF)"/>
            <person name="Walter F."/>
            <person name="Albersmeier A."/>
            <person name="Kalinowski J."/>
            <person name="Ruckert C."/>
        </authorList>
    </citation>
    <scope>NUCLEOTIDE SEQUENCE</scope>
    <source>
        <strain evidence="6">CGMCC 1.15371</strain>
    </source>
</reference>
<dbReference type="PANTHER" id="PTHR43095">
    <property type="entry name" value="SUGAR KINASE"/>
    <property type="match status" value="1"/>
</dbReference>
<evidence type="ECO:0000256" key="2">
    <source>
        <dbReference type="ARBA" id="ARBA00022679"/>
    </source>
</evidence>
<comment type="caution">
    <text evidence="6">The sequence shown here is derived from an EMBL/GenBank/DDBJ whole genome shotgun (WGS) entry which is preliminary data.</text>
</comment>
<dbReference type="PANTHER" id="PTHR43095:SF5">
    <property type="entry name" value="XYLULOSE KINASE"/>
    <property type="match status" value="1"/>
</dbReference>
<dbReference type="PRINTS" id="PR00301">
    <property type="entry name" value="HEATSHOCK70"/>
</dbReference>
<dbReference type="RefSeq" id="WP_188688090.1">
    <property type="nucleotide sequence ID" value="NZ_BMIR01000001.1"/>
</dbReference>
<dbReference type="Proteomes" id="UP000628775">
    <property type="component" value="Unassembled WGS sequence"/>
</dbReference>
<dbReference type="AlphaFoldDB" id="A0A8J2VEV9"/>
<reference evidence="6" key="2">
    <citation type="submission" date="2020-09" db="EMBL/GenBank/DDBJ databases">
        <authorList>
            <person name="Sun Q."/>
            <person name="Zhou Y."/>
        </authorList>
    </citation>
    <scope>NUCLEOTIDE SEQUENCE</scope>
    <source>
        <strain evidence="6">CGMCC 1.15371</strain>
    </source>
</reference>
<dbReference type="InterPro" id="IPR050406">
    <property type="entry name" value="FGGY_Carb_Kinase"/>
</dbReference>
<dbReference type="InterPro" id="IPR018485">
    <property type="entry name" value="FGGY_C"/>
</dbReference>
<dbReference type="GO" id="GO:0016301">
    <property type="term" value="F:kinase activity"/>
    <property type="evidence" value="ECO:0007669"/>
    <property type="project" value="UniProtKB-KW"/>
</dbReference>
<dbReference type="EMBL" id="BMIR01000001">
    <property type="protein sequence ID" value="GGE27770.1"/>
    <property type="molecule type" value="Genomic_DNA"/>
</dbReference>
<evidence type="ECO:0000256" key="1">
    <source>
        <dbReference type="ARBA" id="ARBA00009156"/>
    </source>
</evidence>
<proteinExistence type="inferred from homology"/>
<dbReference type="Pfam" id="PF00370">
    <property type="entry name" value="FGGY_N"/>
    <property type="match status" value="1"/>
</dbReference>
<protein>
    <submittedName>
        <fullName evidence="6">Xylulokinase</fullName>
    </submittedName>
</protein>
<sequence length="483" mass="54279">MKIKDSVYIGLDIGSTHIKAAAYTTAGDLKSIARLSTPVHVSSDGGIYHLSSELWEKTLKCLIECINGMKDIKIKGIGIASMAESGVFMDADGKENDYILAWYDQRPSHFLKEIQKKVPAKEFFERTGLIPDSKYSLLKMIWMKRFMPDIWKSARTWLNIADFIAYKLTGHMQSEISLDSRTMLFNIKKRHWDQDLIKEFGIKDELFKEPVHSGQLIGKLVEDVARVLKIPKGIPVTIAGHDHIVGAFGIGAIFDGDVTNSCGTAETLIITIPEKDLSQFPTLPPFTIGCHVIPNRHYVLLPVGRTGGIVEWFLSITGWNYDQFLDVLSKDEIKDGSIDFFPIPFDEGNQVQYGWFGGAITHSNSSELSHALIHGLGNLFRNRMELLENLNFPIERLMVIGGSTQNQFWMRTKANILNKNLQIVRDSEAVARGAAILAAKSCGEIEDVPTPPSLTIEPDLKEIDRLEDHYKNRYLKTISNINK</sequence>
<dbReference type="CDD" id="cd07773">
    <property type="entry name" value="ASKHA_NBD_FGGY_FK"/>
    <property type="match status" value="1"/>
</dbReference>
<accession>A0A8J2VEV9</accession>
<comment type="similarity">
    <text evidence="1">Belongs to the FGGY kinase family.</text>
</comment>
<evidence type="ECO:0000256" key="3">
    <source>
        <dbReference type="ARBA" id="ARBA00022777"/>
    </source>
</evidence>
<dbReference type="Gene3D" id="3.30.420.40">
    <property type="match status" value="2"/>
</dbReference>
<dbReference type="Pfam" id="PF02782">
    <property type="entry name" value="FGGY_C"/>
    <property type="match status" value="1"/>
</dbReference>
<evidence type="ECO:0000313" key="6">
    <source>
        <dbReference type="EMBL" id="GGE27770.1"/>
    </source>
</evidence>
<keyword evidence="7" id="KW-1185">Reference proteome</keyword>
<feature type="domain" description="Carbohydrate kinase FGGY C-terminal" evidence="5">
    <location>
        <begin position="362"/>
        <end position="441"/>
    </location>
</feature>
<dbReference type="InterPro" id="IPR000577">
    <property type="entry name" value="Carb_kinase_FGGY"/>
</dbReference>
<gene>
    <name evidence="6" type="ORF">GCM10011391_02810</name>
</gene>
<dbReference type="SUPFAM" id="SSF53067">
    <property type="entry name" value="Actin-like ATPase domain"/>
    <property type="match status" value="2"/>
</dbReference>
<keyword evidence="3" id="KW-0418">Kinase</keyword>
<feature type="domain" description="Carbohydrate kinase FGGY N-terminal" evidence="4">
    <location>
        <begin position="7"/>
        <end position="249"/>
    </location>
</feature>
<evidence type="ECO:0000259" key="4">
    <source>
        <dbReference type="Pfam" id="PF00370"/>
    </source>
</evidence>
<evidence type="ECO:0000259" key="5">
    <source>
        <dbReference type="Pfam" id="PF02782"/>
    </source>
</evidence>
<keyword evidence="2" id="KW-0808">Transferase</keyword>
<evidence type="ECO:0000313" key="7">
    <source>
        <dbReference type="Proteomes" id="UP000628775"/>
    </source>
</evidence>